<dbReference type="Pfam" id="PF21674">
    <property type="entry name" value="CCDC22_N"/>
    <property type="match status" value="1"/>
</dbReference>
<dbReference type="OMA" id="KFEQHIQ"/>
<feature type="domain" description="CCDC22 coiled-coil" evidence="4">
    <location>
        <begin position="126"/>
        <end position="612"/>
    </location>
</feature>
<dbReference type="PANTHER" id="PTHR15668:SF4">
    <property type="entry name" value="COILED-COIL DOMAIN-CONTAINING PROTEIN 22"/>
    <property type="match status" value="1"/>
</dbReference>
<feature type="compositionally biased region" description="Basic and acidic residues" evidence="3">
    <location>
        <begin position="333"/>
        <end position="351"/>
    </location>
</feature>
<evidence type="ECO:0000259" key="4">
    <source>
        <dbReference type="Pfam" id="PF05667"/>
    </source>
</evidence>
<dbReference type="GO" id="GO:2000060">
    <property type="term" value="P:positive regulation of ubiquitin-dependent protein catabolic process"/>
    <property type="evidence" value="ECO:0007669"/>
    <property type="project" value="TreeGrafter"/>
</dbReference>
<dbReference type="EnsemblMetazoa" id="XM_038199752.1">
    <property type="protein sequence ID" value="XP_038055680.1"/>
    <property type="gene ID" value="LOC119727723"/>
</dbReference>
<dbReference type="InterPro" id="IPR048348">
    <property type="entry name" value="CCDC22_CC"/>
</dbReference>
<dbReference type="InterPro" id="IPR048349">
    <property type="entry name" value="CCDC22_N"/>
</dbReference>
<dbReference type="Pfam" id="PF05667">
    <property type="entry name" value="CCDC22_CC"/>
    <property type="match status" value="1"/>
</dbReference>
<evidence type="ECO:0000256" key="3">
    <source>
        <dbReference type="SAM" id="MobiDB-lite"/>
    </source>
</evidence>
<dbReference type="GO" id="GO:0097602">
    <property type="term" value="F:cullin family protein binding"/>
    <property type="evidence" value="ECO:0007669"/>
    <property type="project" value="TreeGrafter"/>
</dbReference>
<comment type="similarity">
    <text evidence="1">Belongs to the CCDC22 family.</text>
</comment>
<dbReference type="OrthoDB" id="10266736at2759"/>
<evidence type="ECO:0008006" key="8">
    <source>
        <dbReference type="Google" id="ProtNLM"/>
    </source>
</evidence>
<dbReference type="AlphaFoldDB" id="A0A913ZWJ9"/>
<organism evidence="6 7">
    <name type="scientific">Patiria miniata</name>
    <name type="common">Bat star</name>
    <name type="synonym">Asterina miniata</name>
    <dbReference type="NCBI Taxonomy" id="46514"/>
    <lineage>
        <taxon>Eukaryota</taxon>
        <taxon>Metazoa</taxon>
        <taxon>Echinodermata</taxon>
        <taxon>Eleutherozoa</taxon>
        <taxon>Asterozoa</taxon>
        <taxon>Asteroidea</taxon>
        <taxon>Valvatacea</taxon>
        <taxon>Valvatida</taxon>
        <taxon>Asterinidae</taxon>
        <taxon>Patiria</taxon>
    </lineage>
</organism>
<evidence type="ECO:0000256" key="2">
    <source>
        <dbReference type="SAM" id="Coils"/>
    </source>
</evidence>
<dbReference type="InterPro" id="IPR008530">
    <property type="entry name" value="CCDC22"/>
</dbReference>
<reference evidence="6" key="1">
    <citation type="submission" date="2022-11" db="UniProtKB">
        <authorList>
            <consortium name="EnsemblMetazoa"/>
        </authorList>
    </citation>
    <scope>IDENTIFICATION</scope>
</reference>
<proteinExistence type="inferred from homology"/>
<dbReference type="RefSeq" id="XP_038055680.1">
    <property type="nucleotide sequence ID" value="XM_038199752.1"/>
</dbReference>
<keyword evidence="7" id="KW-1185">Reference proteome</keyword>
<sequence length="642" mass="73042">MEEVDNIIIHTFRQIGCDIEEDVVSLRQFSTELIIKATVRCLKIIDDSTSLPLTLPPGMSARFRMGTDLANALVSLGYKGEMGYQTFLYSNEADIRRVLMFLVEKLPKDTAVTSDEPLGKSALLSRSIAACIADQIQTPWLPPCCKKRGIRWRTPKQWNREGASGAHLYHSVAVTVPSGLDDLSRKIPKEVKSYYSKALPLVSQQPPRHEDTAASLLETNAAEVTAAQEWETEWNSVGLQSRLTQQEYKARKKERLQKKIATQLQQDVQKAEAGGVTAAGGAADLLQFLSNFSDKTPGKQQGKGSRFTHTSKLQFAQDDDKAISQMGIGEGVPKADTEEEQRQKREDEQQGLRDQLTQLTNQMDGLELDMKKFTAGIQQMEEQKNLEERSSEEKNDAYRVKKRTMDLLPDAENNIAKLQGVVESSAQRLVSLAKQWEKHRAPLIDEYRTLKEQNANKESESLKKLEDIQELRDRMKEVVDETRGKEELHKQLVSEYERMTKDVNRSAYTRRILEIVANIKKQKHEIQKVLVDTKTLQKEINHMSGKLDRTFTVTDELIFKDARKDESVRKAYKYLAALHENFDQLIKTVEDTGSIVREIRDLEDQIETESNKKTIANLQKITADYKEMKKENATLIAKVKGK</sequence>
<evidence type="ECO:0000259" key="5">
    <source>
        <dbReference type="Pfam" id="PF21674"/>
    </source>
</evidence>
<evidence type="ECO:0000256" key="1">
    <source>
        <dbReference type="ARBA" id="ARBA00006438"/>
    </source>
</evidence>
<protein>
    <recommendedName>
        <fullName evidence="8">Coiled-coil domain-containing protein 22 homolog</fullName>
    </recommendedName>
</protein>
<feature type="region of interest" description="Disordered" evidence="3">
    <location>
        <begin position="330"/>
        <end position="354"/>
    </location>
</feature>
<dbReference type="Proteomes" id="UP000887568">
    <property type="component" value="Unplaced"/>
</dbReference>
<dbReference type="CTD" id="28952"/>
<evidence type="ECO:0000313" key="7">
    <source>
        <dbReference type="Proteomes" id="UP000887568"/>
    </source>
</evidence>
<accession>A0A913ZWJ9</accession>
<dbReference type="GeneID" id="119727723"/>
<feature type="coiled-coil region" evidence="2">
    <location>
        <begin position="599"/>
        <end position="638"/>
    </location>
</feature>
<evidence type="ECO:0000313" key="6">
    <source>
        <dbReference type="EnsemblMetazoa" id="XP_038055680.1"/>
    </source>
</evidence>
<dbReference type="PANTHER" id="PTHR15668">
    <property type="entry name" value="JM1 PROTEIN"/>
    <property type="match status" value="1"/>
</dbReference>
<name>A0A913ZWJ9_PATMI</name>
<keyword evidence="2" id="KW-0175">Coiled coil</keyword>
<feature type="domain" description="CCDC22 N-terminal" evidence="5">
    <location>
        <begin position="1"/>
        <end position="107"/>
    </location>
</feature>